<dbReference type="EMBL" id="LR796445">
    <property type="protein sequence ID" value="CAB4145629.1"/>
    <property type="molecule type" value="Genomic_DNA"/>
</dbReference>
<dbReference type="EMBL" id="LR797155">
    <property type="protein sequence ID" value="CAB4189641.1"/>
    <property type="molecule type" value="Genomic_DNA"/>
</dbReference>
<name>A0A6J5MQA0_9CAUD</name>
<dbReference type="InterPro" id="IPR056209">
    <property type="entry name" value="SU10_adaptor"/>
</dbReference>
<sequence length="225" mass="25651">MNLLQLVNQARVECGVSGPALTTAVGQTGESGRMVAWVVQAWTDIQTSKEDWLFMRESFDFNTTANVWEYSPTDAGLTDFGNWKRDSFRCASDLTLFRDEQLLNYMEWTTFRNLYRYANMRNTTARPVVVSIMPNKDLAFGSTPDGVYVIDGEYYTQPVTLAADADTPLLPTRFHMAIVYRSMMYYAGYEAAPEVMARGDFEYRRLYSRMEIDQLPTLISGPPLA</sequence>
<evidence type="ECO:0000313" key="2">
    <source>
        <dbReference type="EMBL" id="CAB4189641.1"/>
    </source>
</evidence>
<organism evidence="1">
    <name type="scientific">uncultured Caudovirales phage</name>
    <dbReference type="NCBI Taxonomy" id="2100421"/>
    <lineage>
        <taxon>Viruses</taxon>
        <taxon>Duplodnaviria</taxon>
        <taxon>Heunggongvirae</taxon>
        <taxon>Uroviricota</taxon>
        <taxon>Caudoviricetes</taxon>
        <taxon>Peduoviridae</taxon>
        <taxon>Maltschvirus</taxon>
        <taxon>Maltschvirus maltsch</taxon>
    </lineage>
</organism>
<dbReference type="Pfam" id="PF24175">
    <property type="entry name" value="SU10_adaptor"/>
    <property type="match status" value="1"/>
</dbReference>
<proteinExistence type="predicted"/>
<protein>
    <submittedName>
        <fullName evidence="1">Uncharacterized protein</fullName>
    </submittedName>
</protein>
<gene>
    <name evidence="2" type="ORF">UFOVP1207_20</name>
    <name evidence="1" type="ORF">UFOVP474_24</name>
</gene>
<reference evidence="1" key="1">
    <citation type="submission" date="2020-04" db="EMBL/GenBank/DDBJ databases">
        <authorList>
            <person name="Chiriac C."/>
            <person name="Salcher M."/>
            <person name="Ghai R."/>
            <person name="Kavagutti S V."/>
        </authorList>
    </citation>
    <scope>NUCLEOTIDE SEQUENCE</scope>
</reference>
<evidence type="ECO:0000313" key="1">
    <source>
        <dbReference type="EMBL" id="CAB4145629.1"/>
    </source>
</evidence>
<accession>A0A6J5MQA0</accession>